<organism evidence="11 12">
    <name type="scientific">Handelsmanbacteria sp. (strain RIFCSPLOWO2_12_FULL_64_10)</name>
    <dbReference type="NCBI Taxonomy" id="1817868"/>
    <lineage>
        <taxon>Bacteria</taxon>
        <taxon>Candidatus Handelsmaniibacteriota</taxon>
    </lineage>
</organism>
<feature type="domain" description="GIY-YIG" evidence="9">
    <location>
        <begin position="22"/>
        <end position="102"/>
    </location>
</feature>
<dbReference type="FunFam" id="3.40.1440.10:FF:000001">
    <property type="entry name" value="UvrABC system protein C"/>
    <property type="match status" value="1"/>
</dbReference>
<dbReference type="InterPro" id="IPR050066">
    <property type="entry name" value="UvrABC_protein_C"/>
</dbReference>
<name>A0A1F6C9W7_HANXR</name>
<evidence type="ECO:0000256" key="7">
    <source>
        <dbReference type="SAM" id="MobiDB-lite"/>
    </source>
</evidence>
<dbReference type="PANTHER" id="PTHR30562:SF1">
    <property type="entry name" value="UVRABC SYSTEM PROTEIN C"/>
    <property type="match status" value="1"/>
</dbReference>
<keyword evidence="1 6" id="KW-0963">Cytoplasm</keyword>
<comment type="subcellular location">
    <subcellularLocation>
        <location evidence="6">Cytoplasm</location>
    </subcellularLocation>
</comment>
<dbReference type="SMART" id="SM00278">
    <property type="entry name" value="HhH1"/>
    <property type="match status" value="2"/>
</dbReference>
<dbReference type="InterPro" id="IPR036876">
    <property type="entry name" value="UVR_dom_sf"/>
</dbReference>
<gene>
    <name evidence="6" type="primary">uvrC</name>
    <name evidence="11" type="ORF">A3F84_17345</name>
</gene>
<evidence type="ECO:0000259" key="10">
    <source>
        <dbReference type="PROSITE" id="PS50165"/>
    </source>
</evidence>
<dbReference type="SUPFAM" id="SSF47781">
    <property type="entry name" value="RuvA domain 2-like"/>
    <property type="match status" value="1"/>
</dbReference>
<dbReference type="InterPro" id="IPR000305">
    <property type="entry name" value="GIY-YIG_endonuc"/>
</dbReference>
<dbReference type="Pfam" id="PF22920">
    <property type="entry name" value="UvrC_RNaseH"/>
    <property type="match status" value="1"/>
</dbReference>
<dbReference type="Gene3D" id="3.40.1440.10">
    <property type="entry name" value="GIY-YIG endonuclease"/>
    <property type="match status" value="1"/>
</dbReference>
<dbReference type="SMART" id="SM00465">
    <property type="entry name" value="GIYc"/>
    <property type="match status" value="1"/>
</dbReference>
<feature type="compositionally biased region" description="Pro residues" evidence="7">
    <location>
        <begin position="610"/>
        <end position="621"/>
    </location>
</feature>
<dbReference type="GO" id="GO:0009381">
    <property type="term" value="F:excinuclease ABC activity"/>
    <property type="evidence" value="ECO:0007669"/>
    <property type="project" value="UniProtKB-UniRule"/>
</dbReference>
<protein>
    <recommendedName>
        <fullName evidence="6">UvrABC system protein C</fullName>
        <shortName evidence="6">Protein UvrC</shortName>
    </recommendedName>
    <alternativeName>
        <fullName evidence="6">Excinuclease ABC subunit C</fullName>
    </alternativeName>
</protein>
<keyword evidence="2 6" id="KW-0227">DNA damage</keyword>
<reference evidence="11 12" key="1">
    <citation type="journal article" date="2016" name="Nat. Commun.">
        <title>Thousands of microbial genomes shed light on interconnected biogeochemical processes in an aquifer system.</title>
        <authorList>
            <person name="Anantharaman K."/>
            <person name="Brown C.T."/>
            <person name="Hug L.A."/>
            <person name="Sharon I."/>
            <person name="Castelle C.J."/>
            <person name="Probst A.J."/>
            <person name="Thomas B.C."/>
            <person name="Singh A."/>
            <person name="Wilkins M.J."/>
            <person name="Karaoz U."/>
            <person name="Brodie E.L."/>
            <person name="Williams K.H."/>
            <person name="Hubbard S.S."/>
            <person name="Banfield J.F."/>
        </authorList>
    </citation>
    <scope>NUCLEOTIDE SEQUENCE [LARGE SCALE GENOMIC DNA]</scope>
    <source>
        <strain evidence="12">RIFCSPLOWO2_12_FULL_64_10</strain>
    </source>
</reference>
<sequence>MTDQPDTDWRTQLRERLDLLPKEPGVYLMKDGGETIIYVGKAKSLRERVRSYFQPGADDGRRQFRMLVSSVRGLDYIVTDTELEALILEANLIKAHKPRYNISLKDDKKYPFIKVTKEAFPRIVVTRDVVKDGGRYFGPYTDVKAMRRTLDTLHRLFRVRTCAYDLPNPKVRICLDYEIKRCDGPCEGLIAEWDYKKIIDQAVLFLTGRNEEVVNLLRGRMEQAAEGLRFEEAAEIRDRLASLESVTHRQKVVSADVSDWDAVAIAREDEEACGVVMEVRNGRLLGRKNYFLGGVMESPDSEVVSAFVRQAYLDTAFVPREICLPCDVEDREAICDWLAERAGGHVEIRVPQRGDKVKLMGMAANNAQLLLTERRLRRENRRQQIPHAVAALQRDLRLPRPPRRIEAVDISNTQGTDPVASLVCFVDGRPKKGDYRRFKITEVAGPDDFAMMRHIVTRRFKRLMEEGGAFPDLLLVDGGKGQLSSAVEALTALGVADQPVIGLAKRLEEVFVPEGPDPQNIPKTSSALKLLQAIRDEAHRFAVTYHRTLRGKRQTLSLLDEIEDVGPARKRALLQRFGSVRRIAEADVAEVAAVEGIGKRLAERIREHLSPPPTPVPPPSPTRGGREGA</sequence>
<evidence type="ECO:0000259" key="8">
    <source>
        <dbReference type="PROSITE" id="PS50151"/>
    </source>
</evidence>
<dbReference type="InterPro" id="IPR047296">
    <property type="entry name" value="GIY-YIG_UvrC_Cho"/>
</dbReference>
<evidence type="ECO:0000313" key="11">
    <source>
        <dbReference type="EMBL" id="OGG45973.1"/>
    </source>
</evidence>
<feature type="region of interest" description="Disordered" evidence="7">
    <location>
        <begin position="603"/>
        <end position="629"/>
    </location>
</feature>
<dbReference type="InterPro" id="IPR010994">
    <property type="entry name" value="RuvA_2-like"/>
</dbReference>
<dbReference type="SUPFAM" id="SSF82771">
    <property type="entry name" value="GIY-YIG endonuclease"/>
    <property type="match status" value="1"/>
</dbReference>
<dbReference type="Pfam" id="PF01541">
    <property type="entry name" value="GIY-YIG"/>
    <property type="match status" value="1"/>
</dbReference>
<comment type="similarity">
    <text evidence="6">Belongs to the UvrC family.</text>
</comment>
<dbReference type="NCBIfam" id="TIGR00194">
    <property type="entry name" value="uvrC"/>
    <property type="match status" value="1"/>
</dbReference>
<proteinExistence type="inferred from homology"/>
<feature type="domain" description="UVR" evidence="8">
    <location>
        <begin position="211"/>
        <end position="246"/>
    </location>
</feature>
<dbReference type="PROSITE" id="PS50151">
    <property type="entry name" value="UVR"/>
    <property type="match status" value="1"/>
</dbReference>
<dbReference type="PANTHER" id="PTHR30562">
    <property type="entry name" value="UVRC/OXIDOREDUCTASE"/>
    <property type="match status" value="1"/>
</dbReference>
<keyword evidence="3 6" id="KW-0228">DNA excision</keyword>
<dbReference type="Pfam" id="PF14520">
    <property type="entry name" value="HHH_5"/>
    <property type="match status" value="1"/>
</dbReference>
<dbReference type="Gene3D" id="1.10.150.20">
    <property type="entry name" value="5' to 3' exonuclease, C-terminal subdomain"/>
    <property type="match status" value="1"/>
</dbReference>
<dbReference type="GO" id="GO:0009432">
    <property type="term" value="P:SOS response"/>
    <property type="evidence" value="ECO:0007669"/>
    <property type="project" value="UniProtKB-UniRule"/>
</dbReference>
<comment type="function">
    <text evidence="6">The UvrABC repair system catalyzes the recognition and processing of DNA lesions. UvrC both incises the 5' and 3' sides of the lesion. The N-terminal half is responsible for the 3' incision and the C-terminal half is responsible for the 5' incision.</text>
</comment>
<dbReference type="InterPro" id="IPR004791">
    <property type="entry name" value="UvrC"/>
</dbReference>
<dbReference type="Proteomes" id="UP000178606">
    <property type="component" value="Unassembled WGS sequence"/>
</dbReference>
<comment type="caution">
    <text evidence="11">The sequence shown here is derived from an EMBL/GenBank/DDBJ whole genome shotgun (WGS) entry which is preliminary data.</text>
</comment>
<dbReference type="GO" id="GO:0006289">
    <property type="term" value="P:nucleotide-excision repair"/>
    <property type="evidence" value="ECO:0007669"/>
    <property type="project" value="UniProtKB-UniRule"/>
</dbReference>
<dbReference type="PROSITE" id="PS50164">
    <property type="entry name" value="GIY_YIG"/>
    <property type="match status" value="1"/>
</dbReference>
<keyword evidence="5 6" id="KW-0234">DNA repair</keyword>
<evidence type="ECO:0000313" key="12">
    <source>
        <dbReference type="Proteomes" id="UP000178606"/>
    </source>
</evidence>
<dbReference type="GO" id="GO:0003677">
    <property type="term" value="F:DNA binding"/>
    <property type="evidence" value="ECO:0007669"/>
    <property type="project" value="UniProtKB-UniRule"/>
</dbReference>
<comment type="subunit">
    <text evidence="6">Interacts with UvrB in an incision complex.</text>
</comment>
<dbReference type="PROSITE" id="PS50165">
    <property type="entry name" value="UVRC"/>
    <property type="match status" value="1"/>
</dbReference>
<dbReference type="EMBL" id="MFKF01000351">
    <property type="protein sequence ID" value="OGG45973.1"/>
    <property type="molecule type" value="Genomic_DNA"/>
</dbReference>
<dbReference type="GO" id="GO:0009380">
    <property type="term" value="C:excinuclease repair complex"/>
    <property type="evidence" value="ECO:0007669"/>
    <property type="project" value="InterPro"/>
</dbReference>
<dbReference type="InterPro" id="IPR003583">
    <property type="entry name" value="Hlx-hairpin-Hlx_DNA-bd_motif"/>
</dbReference>
<dbReference type="CDD" id="cd10434">
    <property type="entry name" value="GIY-YIG_UvrC_Cho"/>
    <property type="match status" value="1"/>
</dbReference>
<dbReference type="AlphaFoldDB" id="A0A1F6C9W7"/>
<keyword evidence="6" id="KW-0742">SOS response</keyword>
<dbReference type="HAMAP" id="MF_00203">
    <property type="entry name" value="UvrC"/>
    <property type="match status" value="1"/>
</dbReference>
<dbReference type="InterPro" id="IPR001943">
    <property type="entry name" value="UVR_dom"/>
</dbReference>
<evidence type="ECO:0000256" key="6">
    <source>
        <dbReference type="HAMAP-Rule" id="MF_00203"/>
    </source>
</evidence>
<dbReference type="Gene3D" id="3.30.420.340">
    <property type="entry name" value="UvrC, RNAse H endonuclease domain"/>
    <property type="match status" value="1"/>
</dbReference>
<dbReference type="Gene3D" id="4.10.860.10">
    <property type="entry name" value="UVR domain"/>
    <property type="match status" value="1"/>
</dbReference>
<feature type="domain" description="UvrC family homology region profile" evidence="10">
    <location>
        <begin position="263"/>
        <end position="490"/>
    </location>
</feature>
<accession>A0A1F6C9W7</accession>
<dbReference type="GO" id="GO:0005737">
    <property type="term" value="C:cytoplasm"/>
    <property type="evidence" value="ECO:0007669"/>
    <property type="project" value="UniProtKB-SubCell"/>
</dbReference>
<evidence type="ECO:0000259" key="9">
    <source>
        <dbReference type="PROSITE" id="PS50164"/>
    </source>
</evidence>
<dbReference type="NCBIfam" id="NF001824">
    <property type="entry name" value="PRK00558.1-5"/>
    <property type="match status" value="1"/>
</dbReference>
<dbReference type="InterPro" id="IPR038476">
    <property type="entry name" value="UvrC_RNase_H_dom_sf"/>
</dbReference>
<dbReference type="Pfam" id="PF08459">
    <property type="entry name" value="UvrC_RNaseH_dom"/>
    <property type="match status" value="1"/>
</dbReference>
<dbReference type="SUPFAM" id="SSF46600">
    <property type="entry name" value="C-terminal UvrC-binding domain of UvrB"/>
    <property type="match status" value="1"/>
</dbReference>
<dbReference type="Pfam" id="PF02151">
    <property type="entry name" value="UVR"/>
    <property type="match status" value="1"/>
</dbReference>
<evidence type="ECO:0000256" key="4">
    <source>
        <dbReference type="ARBA" id="ARBA00022881"/>
    </source>
</evidence>
<dbReference type="InterPro" id="IPR001162">
    <property type="entry name" value="UvrC_RNase_H_dom"/>
</dbReference>
<evidence type="ECO:0000256" key="1">
    <source>
        <dbReference type="ARBA" id="ARBA00022490"/>
    </source>
</evidence>
<evidence type="ECO:0000256" key="5">
    <source>
        <dbReference type="ARBA" id="ARBA00023204"/>
    </source>
</evidence>
<evidence type="ECO:0000256" key="3">
    <source>
        <dbReference type="ARBA" id="ARBA00022769"/>
    </source>
</evidence>
<dbReference type="InterPro" id="IPR035901">
    <property type="entry name" value="GIY-YIG_endonuc_sf"/>
</dbReference>
<evidence type="ECO:0000256" key="2">
    <source>
        <dbReference type="ARBA" id="ARBA00022763"/>
    </source>
</evidence>
<keyword evidence="4 6" id="KW-0267">Excision nuclease</keyword>